<gene>
    <name evidence="1" type="ORF">S03H2_60126</name>
</gene>
<organism evidence="1">
    <name type="scientific">marine sediment metagenome</name>
    <dbReference type="NCBI Taxonomy" id="412755"/>
    <lineage>
        <taxon>unclassified sequences</taxon>
        <taxon>metagenomes</taxon>
        <taxon>ecological metagenomes</taxon>
    </lineage>
</organism>
<dbReference type="AlphaFoldDB" id="X1K1L5"/>
<sequence>MDKSKKLVEIEHVDLKDQYFYILNQLDDLGKAYLQLLLEFTADQSEMLKKLGVNEEDFGQLTRDLYDG</sequence>
<name>X1K1L5_9ZZZZ</name>
<protein>
    <submittedName>
        <fullName evidence="1">Uncharacterized protein</fullName>
    </submittedName>
</protein>
<proteinExistence type="predicted"/>
<dbReference type="EMBL" id="BARU01038721">
    <property type="protein sequence ID" value="GAH87560.1"/>
    <property type="molecule type" value="Genomic_DNA"/>
</dbReference>
<accession>X1K1L5</accession>
<evidence type="ECO:0000313" key="1">
    <source>
        <dbReference type="EMBL" id="GAH87560.1"/>
    </source>
</evidence>
<comment type="caution">
    <text evidence="1">The sequence shown here is derived from an EMBL/GenBank/DDBJ whole genome shotgun (WGS) entry which is preliminary data.</text>
</comment>
<reference evidence="1" key="1">
    <citation type="journal article" date="2014" name="Front. Microbiol.">
        <title>High frequency of phylogenetically diverse reductive dehalogenase-homologous genes in deep subseafloor sedimentary metagenomes.</title>
        <authorList>
            <person name="Kawai M."/>
            <person name="Futagami T."/>
            <person name="Toyoda A."/>
            <person name="Takaki Y."/>
            <person name="Nishi S."/>
            <person name="Hori S."/>
            <person name="Arai W."/>
            <person name="Tsubouchi T."/>
            <person name="Morono Y."/>
            <person name="Uchiyama I."/>
            <person name="Ito T."/>
            <person name="Fujiyama A."/>
            <person name="Inagaki F."/>
            <person name="Takami H."/>
        </authorList>
    </citation>
    <scope>NUCLEOTIDE SEQUENCE</scope>
    <source>
        <strain evidence="1">Expedition CK06-06</strain>
    </source>
</reference>